<sequence length="67" mass="8033">MSYSLHKKKHLKGTFLLIMQKIFIQDKKVTVRISMWLNLELMKDGFPAVVIKVENRLPFEFKHFLVK</sequence>
<dbReference type="EMBL" id="LQWZ01000026">
    <property type="protein sequence ID" value="OAH55189.1"/>
    <property type="molecule type" value="Genomic_DNA"/>
</dbReference>
<reference evidence="1 2" key="1">
    <citation type="submission" date="2016-01" db="EMBL/GenBank/DDBJ databases">
        <title>Investigation of taxonomic status of Bacillus aminovorans.</title>
        <authorList>
            <person name="Verma A."/>
            <person name="Pal Y."/>
            <person name="Krishnamurthi S."/>
        </authorList>
    </citation>
    <scope>NUCLEOTIDE SEQUENCE [LARGE SCALE GENOMIC DNA]</scope>
    <source>
        <strain evidence="1 2">DSM 4337</strain>
    </source>
</reference>
<protein>
    <submittedName>
        <fullName evidence="1">Uncharacterized protein</fullName>
    </submittedName>
</protein>
<comment type="caution">
    <text evidence="1">The sequence shown here is derived from an EMBL/GenBank/DDBJ whole genome shotgun (WGS) entry which is preliminary data.</text>
</comment>
<organism evidence="1 2">
    <name type="scientific">Domibacillus aminovorans</name>
    <dbReference type="NCBI Taxonomy" id="29332"/>
    <lineage>
        <taxon>Bacteria</taxon>
        <taxon>Bacillati</taxon>
        <taxon>Bacillota</taxon>
        <taxon>Bacilli</taxon>
        <taxon>Bacillales</taxon>
        <taxon>Bacillaceae</taxon>
        <taxon>Domibacillus</taxon>
    </lineage>
</organism>
<proteinExistence type="predicted"/>
<evidence type="ECO:0000313" key="1">
    <source>
        <dbReference type="EMBL" id="OAH55189.1"/>
    </source>
</evidence>
<gene>
    <name evidence="1" type="ORF">AWH48_20205</name>
</gene>
<evidence type="ECO:0000313" key="2">
    <source>
        <dbReference type="Proteomes" id="UP000077271"/>
    </source>
</evidence>
<dbReference type="Proteomes" id="UP000077271">
    <property type="component" value="Unassembled WGS sequence"/>
</dbReference>
<accession>A0A177KP90</accession>
<name>A0A177KP90_9BACI</name>
<dbReference type="AlphaFoldDB" id="A0A177KP90"/>